<proteinExistence type="inferred from homology"/>
<evidence type="ECO:0000313" key="7">
    <source>
        <dbReference type="Proteomes" id="UP000292087"/>
    </source>
</evidence>
<evidence type="ECO:0000256" key="4">
    <source>
        <dbReference type="ARBA" id="ARBA00023211"/>
    </source>
</evidence>
<dbReference type="GO" id="GO:0033389">
    <property type="term" value="P:putrescine biosynthetic process from arginine, via agmatine"/>
    <property type="evidence" value="ECO:0007669"/>
    <property type="project" value="TreeGrafter"/>
</dbReference>
<dbReference type="EC" id="3.5.3.8" evidence="6"/>
<evidence type="ECO:0000256" key="3">
    <source>
        <dbReference type="ARBA" id="ARBA00022808"/>
    </source>
</evidence>
<keyword evidence="4" id="KW-0464">Manganese</keyword>
<sequence>MASGHGRIDPPGLADTRRWHQVVRKADESGSPGVALMGLASDEGIRRNSGRMGAMQGPLALRKMLANLPVLHASALYDAGDVACEGEALDDAQARYAERAKALLDAGHFVVGMGGGHEIVYASYSGLASHLANARQRIGIFNFDAHFDLREQPRASSGTPFLQAIEDARRLGHDVRYHCLGVSRTSNTPDLFAVADRVDARHIQDDALSWTCAELSPPLDIDNATARVAARLIH</sequence>
<evidence type="ECO:0000313" key="6">
    <source>
        <dbReference type="EMBL" id="TAA37635.1"/>
    </source>
</evidence>
<reference evidence="6 7" key="1">
    <citation type="submission" date="2019-02" db="EMBL/GenBank/DDBJ databases">
        <title>WGS of Pseudoxanthomonas species novum from clinical isolates.</title>
        <authorList>
            <person name="Bernier A.-M."/>
            <person name="Bernard K."/>
            <person name="Vachon A."/>
        </authorList>
    </citation>
    <scope>NUCLEOTIDE SEQUENCE [LARGE SCALE GENOMIC DNA]</scope>
    <source>
        <strain evidence="6 7">NML140781</strain>
    </source>
</reference>
<dbReference type="PANTHER" id="PTHR11358:SF35">
    <property type="entry name" value="FORMIMIDOYLGLUTAMASE"/>
    <property type="match status" value="1"/>
</dbReference>
<evidence type="ECO:0000256" key="2">
    <source>
        <dbReference type="ARBA" id="ARBA00022801"/>
    </source>
</evidence>
<dbReference type="Gene3D" id="3.40.800.10">
    <property type="entry name" value="Ureohydrolase domain"/>
    <property type="match status" value="1"/>
</dbReference>
<dbReference type="InterPro" id="IPR023696">
    <property type="entry name" value="Ureohydrolase_dom_sf"/>
</dbReference>
<comment type="caution">
    <text evidence="6">The sequence shown here is derived from an EMBL/GenBank/DDBJ whole genome shotgun (WGS) entry which is preliminary data.</text>
</comment>
<dbReference type="Proteomes" id="UP000292087">
    <property type="component" value="Unassembled WGS sequence"/>
</dbReference>
<keyword evidence="2 6" id="KW-0378">Hydrolase</keyword>
<keyword evidence="1" id="KW-0479">Metal-binding</keyword>
<evidence type="ECO:0000256" key="1">
    <source>
        <dbReference type="ARBA" id="ARBA00022723"/>
    </source>
</evidence>
<evidence type="ECO:0000256" key="5">
    <source>
        <dbReference type="PROSITE-ProRule" id="PRU00742"/>
    </source>
</evidence>
<dbReference type="GO" id="GO:0006547">
    <property type="term" value="P:L-histidine metabolic process"/>
    <property type="evidence" value="ECO:0007669"/>
    <property type="project" value="UniProtKB-KW"/>
</dbReference>
<organism evidence="6 7">
    <name type="scientific">Pseudoxanthomonas winnipegensis</name>
    <dbReference type="NCBI Taxonomy" id="2480810"/>
    <lineage>
        <taxon>Bacteria</taxon>
        <taxon>Pseudomonadati</taxon>
        <taxon>Pseudomonadota</taxon>
        <taxon>Gammaproteobacteria</taxon>
        <taxon>Lysobacterales</taxon>
        <taxon>Lysobacteraceae</taxon>
        <taxon>Pseudoxanthomonas</taxon>
    </lineage>
</organism>
<dbReference type="InterPro" id="IPR006035">
    <property type="entry name" value="Ureohydrolase"/>
</dbReference>
<accession>A0A4Q8M027</accession>
<protein>
    <submittedName>
        <fullName evidence="6">Formimidoylglutamase</fullName>
        <ecNumber evidence="6">3.5.3.8</ecNumber>
    </submittedName>
</protein>
<dbReference type="PROSITE" id="PS51409">
    <property type="entry name" value="ARGINASE_2"/>
    <property type="match status" value="1"/>
</dbReference>
<dbReference type="SUPFAM" id="SSF52768">
    <property type="entry name" value="Arginase/deacetylase"/>
    <property type="match status" value="1"/>
</dbReference>
<gene>
    <name evidence="6" type="ORF">EA656_02945</name>
</gene>
<dbReference type="CDD" id="cd09988">
    <property type="entry name" value="Formimidoylglutamase"/>
    <property type="match status" value="1"/>
</dbReference>
<dbReference type="GO" id="GO:0008783">
    <property type="term" value="F:agmatinase activity"/>
    <property type="evidence" value="ECO:0007669"/>
    <property type="project" value="TreeGrafter"/>
</dbReference>
<dbReference type="GO" id="GO:0046872">
    <property type="term" value="F:metal ion binding"/>
    <property type="evidence" value="ECO:0007669"/>
    <property type="project" value="UniProtKB-KW"/>
</dbReference>
<comment type="similarity">
    <text evidence="5">Belongs to the arginase family.</text>
</comment>
<dbReference type="PIRSF" id="PIRSF036979">
    <property type="entry name" value="Arginase"/>
    <property type="match status" value="1"/>
</dbReference>
<name>A0A4Q8M027_9GAMM</name>
<dbReference type="PANTHER" id="PTHR11358">
    <property type="entry name" value="ARGINASE/AGMATINASE"/>
    <property type="match status" value="1"/>
</dbReference>
<dbReference type="EMBL" id="SHMF01000001">
    <property type="protein sequence ID" value="TAA37635.1"/>
    <property type="molecule type" value="Genomic_DNA"/>
</dbReference>
<dbReference type="Pfam" id="PF00491">
    <property type="entry name" value="Arginase"/>
    <property type="match status" value="1"/>
</dbReference>
<keyword evidence="3" id="KW-0369">Histidine metabolism</keyword>
<dbReference type="AlphaFoldDB" id="A0A4Q8M027"/>
<dbReference type="GO" id="GO:0050415">
    <property type="term" value="F:formimidoylglutamase activity"/>
    <property type="evidence" value="ECO:0007669"/>
    <property type="project" value="UniProtKB-EC"/>
</dbReference>